<evidence type="ECO:0000256" key="4">
    <source>
        <dbReference type="ARBA" id="ARBA00022777"/>
    </source>
</evidence>
<dbReference type="SUPFAM" id="SSF53613">
    <property type="entry name" value="Ribokinase-like"/>
    <property type="match status" value="1"/>
</dbReference>
<keyword evidence="5" id="KW-0067">ATP-binding</keyword>
<dbReference type="GO" id="GO:0008865">
    <property type="term" value="F:fructokinase activity"/>
    <property type="evidence" value="ECO:0007669"/>
    <property type="project" value="UniProtKB-ARBA"/>
</dbReference>
<evidence type="ECO:0000259" key="7">
    <source>
        <dbReference type="Pfam" id="PF00294"/>
    </source>
</evidence>
<dbReference type="PANTHER" id="PTHR43085">
    <property type="entry name" value="HEXOKINASE FAMILY MEMBER"/>
    <property type="match status" value="1"/>
</dbReference>
<dbReference type="PRINTS" id="PR00990">
    <property type="entry name" value="RIBOKINASE"/>
</dbReference>
<dbReference type="GO" id="GO:0005524">
    <property type="term" value="F:ATP binding"/>
    <property type="evidence" value="ECO:0007669"/>
    <property type="project" value="UniProtKB-KW"/>
</dbReference>
<dbReference type="EMBL" id="FXUF01000001">
    <property type="protein sequence ID" value="SMP38471.1"/>
    <property type="molecule type" value="Genomic_DNA"/>
</dbReference>
<dbReference type="Gene3D" id="3.40.1190.20">
    <property type="match status" value="1"/>
</dbReference>
<dbReference type="RefSeq" id="WP_283407463.1">
    <property type="nucleotide sequence ID" value="NZ_FXUF01000001.1"/>
</dbReference>
<keyword evidence="4 6" id="KW-0418">Kinase</keyword>
<protein>
    <submittedName>
        <fullName evidence="8">Fructokinase</fullName>
    </submittedName>
</protein>
<keyword evidence="3" id="KW-0547">Nucleotide-binding</keyword>
<dbReference type="CDD" id="cd01166">
    <property type="entry name" value="KdgK"/>
    <property type="match status" value="1"/>
</dbReference>
<keyword evidence="9" id="KW-1185">Reference proteome</keyword>
<accession>A0AA45WSL3</accession>
<evidence type="ECO:0000313" key="8">
    <source>
        <dbReference type="EMBL" id="SMP38471.1"/>
    </source>
</evidence>
<evidence type="ECO:0000256" key="3">
    <source>
        <dbReference type="ARBA" id="ARBA00022741"/>
    </source>
</evidence>
<keyword evidence="2 6" id="KW-0808">Transferase</keyword>
<evidence type="ECO:0000256" key="1">
    <source>
        <dbReference type="ARBA" id="ARBA00010688"/>
    </source>
</evidence>
<dbReference type="InterPro" id="IPR002139">
    <property type="entry name" value="Ribo/fructo_kinase"/>
</dbReference>
<comment type="similarity">
    <text evidence="1 6">Belongs to the carbohydrate kinase PfkB family.</text>
</comment>
<dbReference type="PANTHER" id="PTHR43085:SF1">
    <property type="entry name" value="PSEUDOURIDINE KINASE-RELATED"/>
    <property type="match status" value="1"/>
</dbReference>
<dbReference type="Proteomes" id="UP001158066">
    <property type="component" value="Unassembled WGS sequence"/>
</dbReference>
<evidence type="ECO:0000256" key="6">
    <source>
        <dbReference type="RuleBase" id="RU003704"/>
    </source>
</evidence>
<dbReference type="GO" id="GO:0006000">
    <property type="term" value="P:fructose metabolic process"/>
    <property type="evidence" value="ECO:0007669"/>
    <property type="project" value="UniProtKB-ARBA"/>
</dbReference>
<reference evidence="8" key="1">
    <citation type="submission" date="2017-05" db="EMBL/GenBank/DDBJ databases">
        <authorList>
            <person name="Varghese N."/>
            <person name="Submissions S."/>
        </authorList>
    </citation>
    <scope>NUCLEOTIDE SEQUENCE</scope>
    <source>
        <strain evidence="8">Su22</strain>
    </source>
</reference>
<comment type="caution">
    <text evidence="8">The sequence shown here is derived from an EMBL/GenBank/DDBJ whole genome shotgun (WGS) entry which is preliminary data.</text>
</comment>
<dbReference type="InterPro" id="IPR050306">
    <property type="entry name" value="PfkB_Carbo_kinase"/>
</dbReference>
<dbReference type="InterPro" id="IPR002173">
    <property type="entry name" value="Carboh/pur_kinase_PfkB_CS"/>
</dbReference>
<evidence type="ECO:0000256" key="5">
    <source>
        <dbReference type="ARBA" id="ARBA00022840"/>
    </source>
</evidence>
<dbReference type="AlphaFoldDB" id="A0AA45WSL3"/>
<dbReference type="InterPro" id="IPR029056">
    <property type="entry name" value="Ribokinase-like"/>
</dbReference>
<name>A0AA45WSL3_9CLOT</name>
<dbReference type="Pfam" id="PF00294">
    <property type="entry name" value="PfkB"/>
    <property type="match status" value="1"/>
</dbReference>
<dbReference type="InterPro" id="IPR011611">
    <property type="entry name" value="PfkB_dom"/>
</dbReference>
<sequence>MRFDDTLQLQKTEYDVVAMGELLIDMISTDYVASLKEAVHFQKSFGGSPGNLAVNLAGMSHAAALIASVGDDDFGRYLTGFLQEQRVALQGVHVSSWPTSMVFVTKSRENPAFMPMRRADLDVILKPKHELMVDQCRIFHFTAWALSHQEIRETTMTLIKRAKSQHKLITFDPNYRPVLWEPGHDGVEFINRQILPLVDVIKPSESDAEYLWGTGSWQDVKRRLRQHPDLFVIMTLGARGLAAFNSDEVLQLPAYAREVVDTTGAGDAFWSGFMSGLLRGLTVKDALYQGSYCAAWKLGSIGAICQMPDPESLEKWATDTGKENLHAHRLFQPTGKL</sequence>
<organism evidence="8 9">
    <name type="scientific">Anoxynatronum buryatiense</name>
    <dbReference type="NCBI Taxonomy" id="489973"/>
    <lineage>
        <taxon>Bacteria</taxon>
        <taxon>Bacillati</taxon>
        <taxon>Bacillota</taxon>
        <taxon>Clostridia</taxon>
        <taxon>Eubacteriales</taxon>
        <taxon>Clostridiaceae</taxon>
        <taxon>Anoxynatronum</taxon>
    </lineage>
</organism>
<proteinExistence type="inferred from homology"/>
<gene>
    <name evidence="8" type="ORF">SAMN06296020_101100</name>
</gene>
<feature type="domain" description="Carbohydrate kinase PfkB" evidence="7">
    <location>
        <begin position="15"/>
        <end position="308"/>
    </location>
</feature>
<evidence type="ECO:0000256" key="2">
    <source>
        <dbReference type="ARBA" id="ARBA00022679"/>
    </source>
</evidence>
<dbReference type="PROSITE" id="PS00584">
    <property type="entry name" value="PFKB_KINASES_2"/>
    <property type="match status" value="1"/>
</dbReference>
<evidence type="ECO:0000313" key="9">
    <source>
        <dbReference type="Proteomes" id="UP001158066"/>
    </source>
</evidence>